<dbReference type="Proteomes" id="UP000739284">
    <property type="component" value="Unassembled WGS sequence"/>
</dbReference>
<evidence type="ECO:0000313" key="3">
    <source>
        <dbReference type="Proteomes" id="UP000739284"/>
    </source>
</evidence>
<proteinExistence type="predicted"/>
<gene>
    <name evidence="2" type="ORF">J1784_17720</name>
</gene>
<name>A0ABS6LJ56_9GAMM</name>
<comment type="caution">
    <text evidence="2">The sequence shown here is derived from an EMBL/GenBank/DDBJ whole genome shotgun (WGS) entry which is preliminary data.</text>
</comment>
<keyword evidence="3" id="KW-1185">Reference proteome</keyword>
<evidence type="ECO:0000313" key="2">
    <source>
        <dbReference type="EMBL" id="MBU9846840.1"/>
    </source>
</evidence>
<protein>
    <submittedName>
        <fullName evidence="2">DUF4123 domain-containing protein</fullName>
    </submittedName>
</protein>
<feature type="domain" description="DUF4123" evidence="1">
    <location>
        <begin position="112"/>
        <end position="171"/>
    </location>
</feature>
<dbReference type="EMBL" id="JAFMOY010000130">
    <property type="protein sequence ID" value="MBU9846840.1"/>
    <property type="molecule type" value="Genomic_DNA"/>
</dbReference>
<dbReference type="InterPro" id="IPR025391">
    <property type="entry name" value="DUF4123"/>
</dbReference>
<reference evidence="2 3" key="1">
    <citation type="submission" date="2021-03" db="EMBL/GenBank/DDBJ databases">
        <title>Five novel Rahnella species.</title>
        <authorList>
            <person name="Brady C."/>
            <person name="Asselin J."/>
            <person name="Beer S."/>
            <person name="Bruberg M.B."/>
            <person name="Crampton B."/>
            <person name="Venter S."/>
            <person name="Arnold D."/>
            <person name="Denman S."/>
        </authorList>
    </citation>
    <scope>NUCLEOTIDE SEQUENCE [LARGE SCALE GENOMIC DNA]</scope>
    <source>
        <strain evidence="2 3">FRB 231</strain>
    </source>
</reference>
<accession>A0ABS6LJ56</accession>
<dbReference type="RefSeq" id="WP_217150300.1">
    <property type="nucleotide sequence ID" value="NZ_JAFMOY010000130.1"/>
</dbReference>
<dbReference type="Pfam" id="PF13503">
    <property type="entry name" value="DUF4123"/>
    <property type="match status" value="1"/>
</dbReference>
<organism evidence="2 3">
    <name type="scientific">Rahnella ecdela</name>
    <dbReference type="NCBI Taxonomy" id="2816250"/>
    <lineage>
        <taxon>Bacteria</taxon>
        <taxon>Pseudomonadati</taxon>
        <taxon>Pseudomonadota</taxon>
        <taxon>Gammaproteobacteria</taxon>
        <taxon>Enterobacterales</taxon>
        <taxon>Yersiniaceae</taxon>
        <taxon>Rahnella</taxon>
    </lineage>
</organism>
<evidence type="ECO:0000259" key="1">
    <source>
        <dbReference type="Pfam" id="PF13503"/>
    </source>
</evidence>
<sequence>MRNILFDYTEDDIQKKSKTIKNELLHNIINENENCLLLLDPTLRNINPENPLWDALKGKEVQIVKFSHTELYDVFELFLIPLNLNNSSDIELFNLSIDATLHEISPKHLDAGAGRSVYGWLITPHSCDYVARHLSSTAIQTISGEGEFLLRFFDPSIINITLSVLDNWQQSRLLGSVQRWYYIDGDAQIINQEGYYNHQRQMDFSLSIDNNTWRKIQHLSVINDIMRCYRNEYLFEERVNELLAHRWLLVALESMSYAKFLENRDDCRLFGIHILTKHPLIYQSRRLQEMIDSSVHMKDTSYRLLVKNFSIQDWEQIIKECKRSVQ</sequence>